<feature type="domain" description="RHD" evidence="2">
    <location>
        <begin position="9"/>
        <end position="190"/>
    </location>
</feature>
<dbReference type="AlphaFoldDB" id="A0A267GZM7"/>
<dbReference type="GO" id="GO:0003677">
    <property type="term" value="F:DNA binding"/>
    <property type="evidence" value="ECO:0007669"/>
    <property type="project" value="InterPro"/>
</dbReference>
<dbReference type="SUPFAM" id="SSF49417">
    <property type="entry name" value="p53-like transcription factors"/>
    <property type="match status" value="1"/>
</dbReference>
<dbReference type="PROSITE" id="PS50254">
    <property type="entry name" value="REL_2"/>
    <property type="match status" value="1"/>
</dbReference>
<proteinExistence type="predicted"/>
<comment type="caution">
    <text evidence="3">The sequence shown here is derived from an EMBL/GenBank/DDBJ whole genome shotgun (WGS) entry which is preliminary data.</text>
</comment>
<dbReference type="GO" id="GO:0003700">
    <property type="term" value="F:DNA-binding transcription factor activity"/>
    <property type="evidence" value="ECO:0007669"/>
    <property type="project" value="InterPro"/>
</dbReference>
<feature type="region of interest" description="Disordered" evidence="1">
    <location>
        <begin position="313"/>
        <end position="332"/>
    </location>
</feature>
<gene>
    <name evidence="3" type="ORF">BOX15_Mlig028098g3</name>
</gene>
<keyword evidence="4" id="KW-1185">Reference proteome</keyword>
<dbReference type="Gene3D" id="2.60.40.340">
    <property type="entry name" value="Rel homology domain (RHD), DNA-binding domain"/>
    <property type="match status" value="1"/>
</dbReference>
<dbReference type="EMBL" id="NIVC01000085">
    <property type="protein sequence ID" value="PAA91493.1"/>
    <property type="molecule type" value="Genomic_DNA"/>
</dbReference>
<dbReference type="Proteomes" id="UP000215902">
    <property type="component" value="Unassembled WGS sequence"/>
</dbReference>
<dbReference type="STRING" id="282301.A0A267GZM7"/>
<evidence type="ECO:0000256" key="1">
    <source>
        <dbReference type="SAM" id="MobiDB-lite"/>
    </source>
</evidence>
<dbReference type="OrthoDB" id="7881762at2759"/>
<reference evidence="3 4" key="1">
    <citation type="submission" date="2017-06" db="EMBL/GenBank/DDBJ databases">
        <title>A platform for efficient transgenesis in Macrostomum lignano, a flatworm model organism for stem cell research.</title>
        <authorList>
            <person name="Berezikov E."/>
        </authorList>
    </citation>
    <scope>NUCLEOTIDE SEQUENCE [LARGE SCALE GENOMIC DNA]</scope>
    <source>
        <strain evidence="3">DV1</strain>
        <tissue evidence="3">Whole organism</tissue>
    </source>
</reference>
<evidence type="ECO:0000259" key="2">
    <source>
        <dbReference type="PROSITE" id="PS50254"/>
    </source>
</evidence>
<dbReference type="Pfam" id="PF00554">
    <property type="entry name" value="RHD_DNA_bind"/>
    <property type="match status" value="1"/>
</dbReference>
<sequence length="358" mass="39505">MSAEQQQPCDWPSISVLEQPASHHRFRYESEAPGSRLGGLLYGRSGGKSSCVRLRITGLDPDRHKEIVVLGGTVNPELYPHPYYMAGDNCEPNGLFCYRRPVTATEMTVSLEKVSLICVGKLGAKLAAAIRKRNELGFNPYGKNLQDVKYTSRNLNQLRLAFQLHFVDKDGALQASPHQFANAVTDVVSDIKQLVKLNIDSVLPPEGSLCGGQDVWIYFKDPLPHEDKSQYQVSLCIPDTDLSQPARIEKLQKHLLSIVTPDLRQTLIGSNFSCERLRGQLVVKDLRSEVDSCLDIVLTDSCGHCGCRFLSQDAGPQSKRKRPAAADQNLNSAGDPAVVDALRSIGLEEDFMAFLSNP</sequence>
<name>A0A267GZM7_9PLAT</name>
<evidence type="ECO:0000313" key="4">
    <source>
        <dbReference type="Proteomes" id="UP000215902"/>
    </source>
</evidence>
<dbReference type="InterPro" id="IPR008967">
    <property type="entry name" value="p53-like_TF_DNA-bd_sf"/>
</dbReference>
<accession>A0A267GZM7</accession>
<dbReference type="InterPro" id="IPR011539">
    <property type="entry name" value="RHD_DNA_bind_dom"/>
</dbReference>
<organism evidence="3 4">
    <name type="scientific">Macrostomum lignano</name>
    <dbReference type="NCBI Taxonomy" id="282301"/>
    <lineage>
        <taxon>Eukaryota</taxon>
        <taxon>Metazoa</taxon>
        <taxon>Spiralia</taxon>
        <taxon>Lophotrochozoa</taxon>
        <taxon>Platyhelminthes</taxon>
        <taxon>Rhabditophora</taxon>
        <taxon>Macrostomorpha</taxon>
        <taxon>Macrostomida</taxon>
        <taxon>Macrostomidae</taxon>
        <taxon>Macrostomum</taxon>
    </lineage>
</organism>
<protein>
    <recommendedName>
        <fullName evidence="2">RHD domain-containing protein</fullName>
    </recommendedName>
</protein>
<dbReference type="InterPro" id="IPR037059">
    <property type="entry name" value="RHD_DNA_bind_dom_sf"/>
</dbReference>
<evidence type="ECO:0000313" key="3">
    <source>
        <dbReference type="EMBL" id="PAA91493.1"/>
    </source>
</evidence>